<reference evidence="2" key="1">
    <citation type="submission" date="2020-02" db="EMBL/GenBank/DDBJ databases">
        <authorList>
            <person name="Meier V. D."/>
        </authorList>
    </citation>
    <scope>NUCLEOTIDE SEQUENCE</scope>
    <source>
        <strain evidence="2">AVDCRST_MAG07</strain>
    </source>
</reference>
<dbReference type="EMBL" id="CADCUB010000164">
    <property type="protein sequence ID" value="CAA9356786.1"/>
    <property type="molecule type" value="Genomic_DNA"/>
</dbReference>
<feature type="compositionally biased region" description="Basic residues" evidence="1">
    <location>
        <begin position="37"/>
        <end position="50"/>
    </location>
</feature>
<feature type="non-terminal residue" evidence="2">
    <location>
        <position position="210"/>
    </location>
</feature>
<dbReference type="AlphaFoldDB" id="A0A6J4MFN4"/>
<feature type="compositionally biased region" description="Gly residues" evidence="1">
    <location>
        <begin position="1"/>
        <end position="10"/>
    </location>
</feature>
<feature type="compositionally biased region" description="Basic residues" evidence="1">
    <location>
        <begin position="95"/>
        <end position="109"/>
    </location>
</feature>
<organism evidence="2">
    <name type="scientific">uncultured Frankineae bacterium</name>
    <dbReference type="NCBI Taxonomy" id="437475"/>
    <lineage>
        <taxon>Bacteria</taxon>
        <taxon>Bacillati</taxon>
        <taxon>Actinomycetota</taxon>
        <taxon>Actinomycetes</taxon>
        <taxon>Frankiales</taxon>
        <taxon>environmental samples</taxon>
    </lineage>
</organism>
<evidence type="ECO:0000256" key="1">
    <source>
        <dbReference type="SAM" id="MobiDB-lite"/>
    </source>
</evidence>
<feature type="compositionally biased region" description="Low complexity" evidence="1">
    <location>
        <begin position="130"/>
        <end position="139"/>
    </location>
</feature>
<evidence type="ECO:0000313" key="2">
    <source>
        <dbReference type="EMBL" id="CAA9356786.1"/>
    </source>
</evidence>
<feature type="region of interest" description="Disordered" evidence="1">
    <location>
        <begin position="1"/>
        <end position="210"/>
    </location>
</feature>
<feature type="compositionally biased region" description="Low complexity" evidence="1">
    <location>
        <begin position="149"/>
        <end position="184"/>
    </location>
</feature>
<gene>
    <name evidence="2" type="ORF">AVDCRST_MAG07-3429</name>
</gene>
<name>A0A6J4MFN4_9ACTN</name>
<proteinExistence type="predicted"/>
<accession>A0A6J4MFN4</accession>
<feature type="non-terminal residue" evidence="2">
    <location>
        <position position="1"/>
    </location>
</feature>
<protein>
    <submittedName>
        <fullName evidence="2">Uncharacterized protein</fullName>
    </submittedName>
</protein>
<feature type="compositionally biased region" description="Low complexity" evidence="1">
    <location>
        <begin position="63"/>
        <end position="80"/>
    </location>
</feature>
<sequence>ERGRPEGLGPGSTRSGGRAPPHRRRRPGGGDVAGARPRQRRGARPAWRRRAAGDGPGPGGRRAGCLAAGRHTDPAPAAARGAHRPVLRGPAARVAARRRGGHPRRRGRPRPGDVARAGRAGRRGPGGPGVAAALVAGERAGAGERSRAARGPARRGAPAPGAGAAGRLPGRPGLDGGPPTLGRGARPGRRCARAGGGGPRHGTRRVVPPV</sequence>